<dbReference type="InterPro" id="IPR050832">
    <property type="entry name" value="Bact_Acetyltransf"/>
</dbReference>
<accession>A0ABT2YZ45</accession>
<reference evidence="4 5" key="1">
    <citation type="submission" date="2022-10" db="EMBL/GenBank/DDBJ databases">
        <title>Defluviimonas sp. nov., isolated from ocean surface water.</title>
        <authorList>
            <person name="He W."/>
            <person name="Wang L."/>
            <person name="Zhang D.-F."/>
        </authorList>
    </citation>
    <scope>NUCLEOTIDE SEQUENCE [LARGE SCALE GENOMIC DNA]</scope>
    <source>
        <strain evidence="4 5">WL0075</strain>
    </source>
</reference>
<gene>
    <name evidence="4" type="ORF">OE647_05245</name>
</gene>
<dbReference type="CDD" id="cd04301">
    <property type="entry name" value="NAT_SF"/>
    <property type="match status" value="1"/>
</dbReference>
<dbReference type="EMBL" id="JAOWLA010000003">
    <property type="protein sequence ID" value="MCV2864146.1"/>
    <property type="molecule type" value="Genomic_DNA"/>
</dbReference>
<dbReference type="Pfam" id="PF00583">
    <property type="entry name" value="Acetyltransf_1"/>
    <property type="match status" value="1"/>
</dbReference>
<protein>
    <submittedName>
        <fullName evidence="4">GNAT family N-acetyltransferase</fullName>
    </submittedName>
</protein>
<keyword evidence="5" id="KW-1185">Reference proteome</keyword>
<dbReference type="PANTHER" id="PTHR43877">
    <property type="entry name" value="AMINOALKYLPHOSPHONATE N-ACETYLTRANSFERASE-RELATED-RELATED"/>
    <property type="match status" value="1"/>
</dbReference>
<proteinExistence type="predicted"/>
<comment type="caution">
    <text evidence="4">The sequence shown here is derived from an EMBL/GenBank/DDBJ whole genome shotgun (WGS) entry which is preliminary data.</text>
</comment>
<organism evidence="4 5">
    <name type="scientific">Albidovulum sediminicola</name>
    <dbReference type="NCBI Taxonomy" id="2984331"/>
    <lineage>
        <taxon>Bacteria</taxon>
        <taxon>Pseudomonadati</taxon>
        <taxon>Pseudomonadota</taxon>
        <taxon>Alphaproteobacteria</taxon>
        <taxon>Rhodobacterales</taxon>
        <taxon>Paracoccaceae</taxon>
        <taxon>Albidovulum</taxon>
    </lineage>
</organism>
<evidence type="ECO:0000313" key="5">
    <source>
        <dbReference type="Proteomes" id="UP001652503"/>
    </source>
</evidence>
<evidence type="ECO:0000313" key="4">
    <source>
        <dbReference type="EMBL" id="MCV2864146.1"/>
    </source>
</evidence>
<keyword evidence="2" id="KW-0012">Acyltransferase</keyword>
<dbReference type="InterPro" id="IPR000182">
    <property type="entry name" value="GNAT_dom"/>
</dbReference>
<keyword evidence="1" id="KW-0808">Transferase</keyword>
<name>A0ABT2YZ45_9RHOB</name>
<evidence type="ECO:0000256" key="2">
    <source>
        <dbReference type="ARBA" id="ARBA00023315"/>
    </source>
</evidence>
<dbReference type="Proteomes" id="UP001652503">
    <property type="component" value="Unassembled WGS sequence"/>
</dbReference>
<sequence>MGPVLALVQRTFAFMDGKIDPPSSMHRLTPGAVAAQAREGEVWVLEDMGLPLACVFLTPMGDRLYLGKLAVDDACRGQGLARQLVEHAATRAQALGFDLLELQVRIELTANQRAFAAMGFEKTGETAHEGFDRPTSLTFARRV</sequence>
<dbReference type="Gene3D" id="3.40.630.30">
    <property type="match status" value="1"/>
</dbReference>
<dbReference type="PROSITE" id="PS51186">
    <property type="entry name" value="GNAT"/>
    <property type="match status" value="1"/>
</dbReference>
<evidence type="ECO:0000256" key="1">
    <source>
        <dbReference type="ARBA" id="ARBA00022679"/>
    </source>
</evidence>
<dbReference type="InterPro" id="IPR016181">
    <property type="entry name" value="Acyl_CoA_acyltransferase"/>
</dbReference>
<dbReference type="SUPFAM" id="SSF55729">
    <property type="entry name" value="Acyl-CoA N-acyltransferases (Nat)"/>
    <property type="match status" value="1"/>
</dbReference>
<feature type="domain" description="N-acetyltransferase" evidence="3">
    <location>
        <begin position="1"/>
        <end position="143"/>
    </location>
</feature>
<evidence type="ECO:0000259" key="3">
    <source>
        <dbReference type="PROSITE" id="PS51186"/>
    </source>
</evidence>